<dbReference type="InterPro" id="IPR050490">
    <property type="entry name" value="Bact_solute-bd_prot1"/>
</dbReference>
<organism evidence="2 3">
    <name type="scientific">Isoptericola haloaureus</name>
    <dbReference type="NCBI Taxonomy" id="1542902"/>
    <lineage>
        <taxon>Bacteria</taxon>
        <taxon>Bacillati</taxon>
        <taxon>Actinomycetota</taxon>
        <taxon>Actinomycetes</taxon>
        <taxon>Micrococcales</taxon>
        <taxon>Promicromonosporaceae</taxon>
        <taxon>Isoptericola</taxon>
    </lineage>
</organism>
<feature type="signal peptide" evidence="1">
    <location>
        <begin position="1"/>
        <end position="28"/>
    </location>
</feature>
<dbReference type="CDD" id="cd13585">
    <property type="entry name" value="PBP2_TMBP_like"/>
    <property type="match status" value="1"/>
</dbReference>
<evidence type="ECO:0000256" key="1">
    <source>
        <dbReference type="SAM" id="SignalP"/>
    </source>
</evidence>
<evidence type="ECO:0000313" key="3">
    <source>
        <dbReference type="Proteomes" id="UP001310387"/>
    </source>
</evidence>
<dbReference type="PANTHER" id="PTHR43649:SF14">
    <property type="entry name" value="BLR3389 PROTEIN"/>
    <property type="match status" value="1"/>
</dbReference>
<dbReference type="Pfam" id="PF13416">
    <property type="entry name" value="SBP_bac_8"/>
    <property type="match status" value="1"/>
</dbReference>
<reference evidence="2" key="2">
    <citation type="submission" date="2024-02" db="EMBL/GenBank/DDBJ databases">
        <authorList>
            <person name="Prathaban M."/>
            <person name="Mythili R."/>
            <person name="Sharmila Devi N."/>
            <person name="Sobanaa M."/>
            <person name="Prathiviraj R."/>
            <person name="Selvin J."/>
        </authorList>
    </citation>
    <scope>NUCLEOTIDE SEQUENCE</scope>
    <source>
        <strain evidence="2">MP1014</strain>
    </source>
</reference>
<accession>A0ABU7Z3W5</accession>
<dbReference type="PANTHER" id="PTHR43649">
    <property type="entry name" value="ARABINOSE-BINDING PROTEIN-RELATED"/>
    <property type="match status" value="1"/>
</dbReference>
<reference evidence="2" key="1">
    <citation type="journal article" date="2024" name="Antonie Van Leeuwenhoek">
        <title>Isoptericola haloaureus sp. nov., a dimorphic actinobacterium isolated from mangrove sediments of southeast India, implicating biosaline agricultural significance through nitrogen fixation and salt tolerance genes.</title>
        <authorList>
            <person name="Prathaban M."/>
            <person name="Prathiviraj R."/>
            <person name="Ravichandran M."/>
            <person name="Natarajan S.D."/>
            <person name="Sobanaa M."/>
            <person name="Hari Krishna Kumar S."/>
            <person name="Chandrasekar V."/>
            <person name="Selvin J."/>
        </authorList>
    </citation>
    <scope>NUCLEOTIDE SEQUENCE</scope>
    <source>
        <strain evidence="2">MP1014</strain>
    </source>
</reference>
<dbReference type="Gene3D" id="3.40.190.10">
    <property type="entry name" value="Periplasmic binding protein-like II"/>
    <property type="match status" value="1"/>
</dbReference>
<keyword evidence="1" id="KW-0732">Signal</keyword>
<dbReference type="PROSITE" id="PS51257">
    <property type="entry name" value="PROKAR_LIPOPROTEIN"/>
    <property type="match status" value="1"/>
</dbReference>
<sequence>MRTTIRPQARRASAAVAAGLLAAGLLSACGGAETGTDAGSSEPDPEAAADLDAALEEGGELTYWTWTPSGEDQAAAFMEQYPDVTVEVVNAGTATDEYTKLQNAIAAGSGAPDVAQIEYYALQQFAISDSLVDLNTLGLGSLEDQYTASTWAQVSVEGGLYGLPQDSGPLVLMYNQDIFDEHGIEVPTTWDEYVAAAETLHEADPSTYITNDAGDPGFVQPLIWQAGGHPYTVDGTTVSIDLQDEGSQRWADMWNQMLEPGLLADIPTWSDDWWKALGNDTLATIVTGAWMPGILEGSVPEGAGKWRVAPIPSYDGDPTTAENGGSSQAVIKQSENPELAAAFVRWLNSSEESVDVFLESGGFPSTTAHLNDPEFLEAAPEYFGGQKINEVLVEASENVSTDWQYLPFQVYANSVFPDTVGQAYTQKSDLNEGLVAWQDNLVSYGSSQGFTVEQ</sequence>
<dbReference type="RefSeq" id="WP_332900954.1">
    <property type="nucleotide sequence ID" value="NZ_JBAGLP010000105.1"/>
</dbReference>
<dbReference type="Proteomes" id="UP001310387">
    <property type="component" value="Unassembled WGS sequence"/>
</dbReference>
<protein>
    <submittedName>
        <fullName evidence="2">Sugar ABC transporter substrate-binding protein</fullName>
    </submittedName>
</protein>
<dbReference type="InterPro" id="IPR006059">
    <property type="entry name" value="SBP"/>
</dbReference>
<gene>
    <name evidence="2" type="ORF">V5O49_03165</name>
</gene>
<dbReference type="EMBL" id="JBAGLP010000105">
    <property type="protein sequence ID" value="MEG3614117.1"/>
    <property type="molecule type" value="Genomic_DNA"/>
</dbReference>
<comment type="caution">
    <text evidence="2">The sequence shown here is derived from an EMBL/GenBank/DDBJ whole genome shotgun (WGS) entry which is preliminary data.</text>
</comment>
<proteinExistence type="predicted"/>
<evidence type="ECO:0000313" key="2">
    <source>
        <dbReference type="EMBL" id="MEG3614117.1"/>
    </source>
</evidence>
<keyword evidence="3" id="KW-1185">Reference proteome</keyword>
<feature type="chain" id="PRO_5045177361" evidence="1">
    <location>
        <begin position="29"/>
        <end position="454"/>
    </location>
</feature>
<name>A0ABU7Z3W5_9MICO</name>
<dbReference type="SUPFAM" id="SSF53850">
    <property type="entry name" value="Periplasmic binding protein-like II"/>
    <property type="match status" value="1"/>
</dbReference>